<protein>
    <submittedName>
        <fullName evidence="1">SRPBCC family protein</fullName>
    </submittedName>
</protein>
<gene>
    <name evidence="1" type="ORF">QRX50_27345</name>
</gene>
<evidence type="ECO:0000313" key="1">
    <source>
        <dbReference type="EMBL" id="WIX75249.1"/>
    </source>
</evidence>
<dbReference type="InterPro" id="IPR019587">
    <property type="entry name" value="Polyketide_cyclase/dehydratase"/>
</dbReference>
<dbReference type="Gene3D" id="3.30.530.20">
    <property type="match status" value="1"/>
</dbReference>
<dbReference type="RefSeq" id="WP_285966025.1">
    <property type="nucleotide sequence ID" value="NZ_CP127294.1"/>
</dbReference>
<dbReference type="KEGG" id="acab:QRX50_27345"/>
<accession>A0A9Y2MTU1</accession>
<dbReference type="InterPro" id="IPR023393">
    <property type="entry name" value="START-like_dom_sf"/>
</dbReference>
<reference evidence="1 2" key="1">
    <citation type="submission" date="2023-06" db="EMBL/GenBank/DDBJ databases">
        <authorList>
            <person name="Oyuntsetseg B."/>
            <person name="Kim S.B."/>
        </authorList>
    </citation>
    <scope>NUCLEOTIDE SEQUENCE [LARGE SCALE GENOMIC DNA]</scope>
    <source>
        <strain evidence="1 2">2-15</strain>
    </source>
</reference>
<dbReference type="AlphaFoldDB" id="A0A9Y2MTU1"/>
<organism evidence="1 2">
    <name type="scientific">Amycolatopsis carbonis</name>
    <dbReference type="NCBI Taxonomy" id="715471"/>
    <lineage>
        <taxon>Bacteria</taxon>
        <taxon>Bacillati</taxon>
        <taxon>Actinomycetota</taxon>
        <taxon>Actinomycetes</taxon>
        <taxon>Pseudonocardiales</taxon>
        <taxon>Pseudonocardiaceae</taxon>
        <taxon>Amycolatopsis</taxon>
    </lineage>
</organism>
<evidence type="ECO:0000313" key="2">
    <source>
        <dbReference type="Proteomes" id="UP001236014"/>
    </source>
</evidence>
<proteinExistence type="predicted"/>
<keyword evidence="2" id="KW-1185">Reference proteome</keyword>
<dbReference type="EMBL" id="CP127294">
    <property type="protein sequence ID" value="WIX75249.1"/>
    <property type="molecule type" value="Genomic_DNA"/>
</dbReference>
<name>A0A9Y2MTU1_9PSEU</name>
<dbReference type="Pfam" id="PF10604">
    <property type="entry name" value="Polyketide_cyc2"/>
    <property type="match status" value="1"/>
</dbReference>
<dbReference type="SUPFAM" id="SSF55961">
    <property type="entry name" value="Bet v1-like"/>
    <property type="match status" value="1"/>
</dbReference>
<sequence>MAGAEYRFSSTWWLPAAPARRVFDAVVDLEAYPRWWPDVRSVRRLGDETAEVVCRSRLPYRLVIAMHREEEDPVTGHVRVGLSGDLEGFLAGALHPVGQGTRLEITQHVQARKPLLRKLDTVARPFFRANHAWMMRRGHLGLAAYLA</sequence>
<dbReference type="Proteomes" id="UP001236014">
    <property type="component" value="Chromosome"/>
</dbReference>